<comment type="caution">
    <text evidence="4">The sequence shown here is derived from an EMBL/GenBank/DDBJ whole genome shotgun (WGS) entry which is preliminary data.</text>
</comment>
<feature type="domain" description="FecR protein" evidence="2">
    <location>
        <begin position="106"/>
        <end position="201"/>
    </location>
</feature>
<dbReference type="PIRSF" id="PIRSF018266">
    <property type="entry name" value="FecR"/>
    <property type="match status" value="1"/>
</dbReference>
<keyword evidence="5" id="KW-1185">Reference proteome</keyword>
<dbReference type="Proteomes" id="UP000662074">
    <property type="component" value="Unassembled WGS sequence"/>
</dbReference>
<gene>
    <name evidence="4" type="ORF">GCM10011425_29610</name>
</gene>
<dbReference type="EMBL" id="BMDO01000008">
    <property type="protein sequence ID" value="GGI51749.1"/>
    <property type="molecule type" value="Genomic_DNA"/>
</dbReference>
<reference evidence="4" key="1">
    <citation type="journal article" date="2014" name="Int. J. Syst. Evol. Microbiol.">
        <title>Complete genome sequence of Corynebacterium casei LMG S-19264T (=DSM 44701T), isolated from a smear-ripened cheese.</title>
        <authorList>
            <consortium name="US DOE Joint Genome Institute (JGI-PGF)"/>
            <person name="Walter F."/>
            <person name="Albersmeier A."/>
            <person name="Kalinowski J."/>
            <person name="Ruckert C."/>
        </authorList>
    </citation>
    <scope>NUCLEOTIDE SEQUENCE</scope>
    <source>
        <strain evidence="4">CCM 8711</strain>
    </source>
</reference>
<dbReference type="Gene3D" id="2.60.120.1440">
    <property type="match status" value="1"/>
</dbReference>
<dbReference type="InterPro" id="IPR032508">
    <property type="entry name" value="FecR_C"/>
</dbReference>
<keyword evidence="1" id="KW-0472">Membrane</keyword>
<sequence>MDENLFTLLKKYLSGNVSVDDRSQINDWYDNLDKAEAGFKTPFERRRAKDDLWAHIQAGTERPTGKPALIRYWSAAAAVILIATASLLYVINRPGSRSGQINYLSVTVPAGQTREVVLNDGSHVWLNSGSSFKYPSKFSDTSRLVQLIRGEAFFKVAKDPGRPFRIASEKINTSVVGTSFNIRTLRSSGLYQIRVMTGKVKITSGHTLLATLTKNTGLNAGLYSGQKLSLTTHNEALPAWMSGNILLQSVSFNELADVIDQYYAVHIQSADPDVLDGSYSFTFSRKDKLESVLNIISSVNGMQYTRKGNQVTIK</sequence>
<keyword evidence="1" id="KW-0812">Transmembrane</keyword>
<feature type="domain" description="Protein FecR C-terminal" evidence="3">
    <location>
        <begin position="246"/>
        <end position="313"/>
    </location>
</feature>
<protein>
    <submittedName>
        <fullName evidence="4">Anti-sigma factor</fullName>
    </submittedName>
</protein>
<keyword evidence="1" id="KW-1133">Transmembrane helix</keyword>
<accession>A0A917JDJ2</accession>
<evidence type="ECO:0000313" key="4">
    <source>
        <dbReference type="EMBL" id="GGI51749.1"/>
    </source>
</evidence>
<dbReference type="AlphaFoldDB" id="A0A917JDJ2"/>
<evidence type="ECO:0000259" key="3">
    <source>
        <dbReference type="Pfam" id="PF16344"/>
    </source>
</evidence>
<evidence type="ECO:0000259" key="2">
    <source>
        <dbReference type="Pfam" id="PF04773"/>
    </source>
</evidence>
<feature type="transmembrane region" description="Helical" evidence="1">
    <location>
        <begin position="72"/>
        <end position="91"/>
    </location>
</feature>
<dbReference type="Pfam" id="PF04773">
    <property type="entry name" value="FecR"/>
    <property type="match status" value="1"/>
</dbReference>
<reference evidence="4" key="2">
    <citation type="submission" date="2020-09" db="EMBL/GenBank/DDBJ databases">
        <authorList>
            <person name="Sun Q."/>
            <person name="Sedlacek I."/>
        </authorList>
    </citation>
    <scope>NUCLEOTIDE SEQUENCE</scope>
    <source>
        <strain evidence="4">CCM 8711</strain>
    </source>
</reference>
<dbReference type="InterPro" id="IPR012373">
    <property type="entry name" value="Ferrdict_sens_TM"/>
</dbReference>
<dbReference type="PANTHER" id="PTHR30273:SF2">
    <property type="entry name" value="PROTEIN FECR"/>
    <property type="match status" value="1"/>
</dbReference>
<organism evidence="4 5">
    <name type="scientific">Mucilaginibacter galii</name>
    <dbReference type="NCBI Taxonomy" id="2005073"/>
    <lineage>
        <taxon>Bacteria</taxon>
        <taxon>Pseudomonadati</taxon>
        <taxon>Bacteroidota</taxon>
        <taxon>Sphingobacteriia</taxon>
        <taxon>Sphingobacteriales</taxon>
        <taxon>Sphingobacteriaceae</taxon>
        <taxon>Mucilaginibacter</taxon>
    </lineage>
</organism>
<dbReference type="InterPro" id="IPR006860">
    <property type="entry name" value="FecR"/>
</dbReference>
<dbReference type="Gene3D" id="3.55.50.30">
    <property type="match status" value="1"/>
</dbReference>
<evidence type="ECO:0000313" key="5">
    <source>
        <dbReference type="Proteomes" id="UP000662074"/>
    </source>
</evidence>
<evidence type="ECO:0000256" key="1">
    <source>
        <dbReference type="SAM" id="Phobius"/>
    </source>
</evidence>
<proteinExistence type="predicted"/>
<name>A0A917JDJ2_9SPHI</name>
<dbReference type="PANTHER" id="PTHR30273">
    <property type="entry name" value="PERIPLASMIC SIGNAL SENSOR AND SIGMA FACTOR ACTIVATOR FECR-RELATED"/>
    <property type="match status" value="1"/>
</dbReference>
<dbReference type="Pfam" id="PF16344">
    <property type="entry name" value="FecR_C"/>
    <property type="match status" value="1"/>
</dbReference>
<dbReference type="RefSeq" id="WP_188417854.1">
    <property type="nucleotide sequence ID" value="NZ_BMDO01000008.1"/>
</dbReference>
<dbReference type="GO" id="GO:0016989">
    <property type="term" value="F:sigma factor antagonist activity"/>
    <property type="evidence" value="ECO:0007669"/>
    <property type="project" value="TreeGrafter"/>
</dbReference>